<reference evidence="4" key="1">
    <citation type="submission" date="2022-11" db="UniProtKB">
        <authorList>
            <consortium name="WormBaseParasite"/>
        </authorList>
    </citation>
    <scope>IDENTIFICATION</scope>
</reference>
<evidence type="ECO:0000313" key="3">
    <source>
        <dbReference type="Proteomes" id="UP000887540"/>
    </source>
</evidence>
<dbReference type="InterPro" id="IPR050372">
    <property type="entry name" value="Neurexin-related_CASP"/>
</dbReference>
<organism evidence="3 4">
    <name type="scientific">Acrobeloides nanus</name>
    <dbReference type="NCBI Taxonomy" id="290746"/>
    <lineage>
        <taxon>Eukaryota</taxon>
        <taxon>Metazoa</taxon>
        <taxon>Ecdysozoa</taxon>
        <taxon>Nematoda</taxon>
        <taxon>Chromadorea</taxon>
        <taxon>Rhabditida</taxon>
        <taxon>Tylenchina</taxon>
        <taxon>Cephalobomorpha</taxon>
        <taxon>Cephaloboidea</taxon>
        <taxon>Cephalobidae</taxon>
        <taxon>Acrobeloides</taxon>
    </lineage>
</organism>
<sequence length="396" mass="44898">MSMTERRDTSISIDFSAYSPNGLLYFRGSQETHEFVAIQLHNGGVELIANFGHDSKVVASSAKTSYADGRVHTITTHRRNNTIHLQVDSEDDHVSIVVANDSTLDINYDVTHFVGGVPPDFDKAPFSDSDIQWNGFFGCIKSVKPNQVSDLKLDHPVRSQRKEPGCEFRSKRLMPTDRVIGFAKVCPSIQNATASPSVSGVRYGVSSSSHSRINFRNDTPYPNPENFKLTFSFRTVKKDGMLWVWANYKYYTRYFYLNMKSGFLSLGVKGHKQPKVHRYNAKRLDDNEWHHVDLRKQGRDVQLQVDDLPPQLMKDMPNPKVMKRRMYVGGVISRHKKNFTLPFDGFVGCIRNFEVDGQVCDLVDKSRDVIPCADTQGTAYVHSGGFASFGMYHFAF</sequence>
<dbReference type="SMART" id="SM00282">
    <property type="entry name" value="LamG"/>
    <property type="match status" value="2"/>
</dbReference>
<dbReference type="Pfam" id="PF02210">
    <property type="entry name" value="Laminin_G_2"/>
    <property type="match status" value="2"/>
</dbReference>
<accession>A0A914CHQ8</accession>
<dbReference type="CDD" id="cd00110">
    <property type="entry name" value="LamG"/>
    <property type="match status" value="2"/>
</dbReference>
<dbReference type="InterPro" id="IPR001791">
    <property type="entry name" value="Laminin_G"/>
</dbReference>
<feature type="domain" description="Laminin G" evidence="2">
    <location>
        <begin position="202"/>
        <end position="372"/>
    </location>
</feature>
<name>A0A914CHQ8_9BILA</name>
<evidence type="ECO:0000259" key="2">
    <source>
        <dbReference type="PROSITE" id="PS50025"/>
    </source>
</evidence>
<protein>
    <submittedName>
        <fullName evidence="4">Laminin G domain-containing protein</fullName>
    </submittedName>
</protein>
<dbReference type="SUPFAM" id="SSF49899">
    <property type="entry name" value="Concanavalin A-like lectins/glucanases"/>
    <property type="match status" value="2"/>
</dbReference>
<evidence type="ECO:0000256" key="1">
    <source>
        <dbReference type="PROSITE-ProRule" id="PRU00122"/>
    </source>
</evidence>
<keyword evidence="3" id="KW-1185">Reference proteome</keyword>
<dbReference type="AlphaFoldDB" id="A0A914CHQ8"/>
<dbReference type="InterPro" id="IPR013320">
    <property type="entry name" value="ConA-like_dom_sf"/>
</dbReference>
<dbReference type="PANTHER" id="PTHR15036:SF85">
    <property type="entry name" value="SP2353, ISOFORM A"/>
    <property type="match status" value="1"/>
</dbReference>
<dbReference type="WBParaSite" id="ACRNAN_scaffold10495.g14113.t1">
    <property type="protein sequence ID" value="ACRNAN_scaffold10495.g14113.t1"/>
    <property type="gene ID" value="ACRNAN_scaffold10495.g14113"/>
</dbReference>
<dbReference type="PROSITE" id="PS50025">
    <property type="entry name" value="LAM_G_DOMAIN"/>
    <property type="match status" value="2"/>
</dbReference>
<dbReference type="GO" id="GO:0016020">
    <property type="term" value="C:membrane"/>
    <property type="evidence" value="ECO:0007669"/>
    <property type="project" value="UniProtKB-SubCell"/>
</dbReference>
<dbReference type="Gene3D" id="2.60.120.200">
    <property type="match status" value="2"/>
</dbReference>
<comment type="caution">
    <text evidence="1">Lacks conserved residue(s) required for the propagation of feature annotation.</text>
</comment>
<evidence type="ECO:0000313" key="4">
    <source>
        <dbReference type="WBParaSite" id="ACRNAN_scaffold10495.g14113.t1"/>
    </source>
</evidence>
<feature type="domain" description="Laminin G" evidence="2">
    <location>
        <begin position="1"/>
        <end position="166"/>
    </location>
</feature>
<feature type="disulfide bond" evidence="1">
    <location>
        <begin position="139"/>
        <end position="166"/>
    </location>
</feature>
<dbReference type="PANTHER" id="PTHR15036">
    <property type="entry name" value="PIKACHURIN-LIKE PROTEIN"/>
    <property type="match status" value="1"/>
</dbReference>
<proteinExistence type="predicted"/>
<dbReference type="Proteomes" id="UP000887540">
    <property type="component" value="Unplaced"/>
</dbReference>
<keyword evidence="1" id="KW-1015">Disulfide bond</keyword>